<evidence type="ECO:0000256" key="1">
    <source>
        <dbReference type="ARBA" id="ARBA00023125"/>
    </source>
</evidence>
<evidence type="ECO:0000313" key="4">
    <source>
        <dbReference type="Proteomes" id="UP000789706"/>
    </source>
</evidence>
<dbReference type="EMBL" id="CAJVPK010000097">
    <property type="protein sequence ID" value="CAG8448100.1"/>
    <property type="molecule type" value="Genomic_DNA"/>
</dbReference>
<evidence type="ECO:0000259" key="2">
    <source>
        <dbReference type="Pfam" id="PF07282"/>
    </source>
</evidence>
<accession>A0A9N8V8Z2</accession>
<gene>
    <name evidence="3" type="ORF">DEBURN_LOCUS1935</name>
</gene>
<feature type="domain" description="Cas12f1-like TNB" evidence="2">
    <location>
        <begin position="161"/>
        <end position="216"/>
    </location>
</feature>
<sequence>MRQKESMKEWMTRLELVVEKFQNGNYANLAYFRILRRQPIENGTWSFMKDVPCNVLDEVMKKLQGSPQKDELIMIQNLYGPYQQQWTFIWIYEKEVTPRENQTGGITVCSLDPGVRKFYIGNQDAQRIIRLCLHLDDLISRTIKARANKRSWEISGETNFKGRRVGKGVKIVGEAYTSETCGFCEWINQNLGGRKVFKCGKCGLCIYRDINGARGIFLRALLDGTILL</sequence>
<dbReference type="AlphaFoldDB" id="A0A9N8V8Z2"/>
<evidence type="ECO:0000313" key="3">
    <source>
        <dbReference type="EMBL" id="CAG8448100.1"/>
    </source>
</evidence>
<dbReference type="Proteomes" id="UP000789706">
    <property type="component" value="Unassembled WGS sequence"/>
</dbReference>
<dbReference type="PANTHER" id="PTHR36172:SF1">
    <property type="entry name" value="RESOLVASE-RELATED"/>
    <property type="match status" value="1"/>
</dbReference>
<name>A0A9N8V8Z2_9GLOM</name>
<comment type="caution">
    <text evidence="3">The sequence shown here is derived from an EMBL/GenBank/DDBJ whole genome shotgun (WGS) entry which is preliminary data.</text>
</comment>
<keyword evidence="4" id="KW-1185">Reference proteome</keyword>
<dbReference type="Pfam" id="PF07282">
    <property type="entry name" value="Cas12f1-like_TNB"/>
    <property type="match status" value="1"/>
</dbReference>
<proteinExistence type="predicted"/>
<organism evidence="3 4">
    <name type="scientific">Diversispora eburnea</name>
    <dbReference type="NCBI Taxonomy" id="1213867"/>
    <lineage>
        <taxon>Eukaryota</taxon>
        <taxon>Fungi</taxon>
        <taxon>Fungi incertae sedis</taxon>
        <taxon>Mucoromycota</taxon>
        <taxon>Glomeromycotina</taxon>
        <taxon>Glomeromycetes</taxon>
        <taxon>Diversisporales</taxon>
        <taxon>Diversisporaceae</taxon>
        <taxon>Diversispora</taxon>
    </lineage>
</organism>
<protein>
    <submittedName>
        <fullName evidence="3">4676_t:CDS:1</fullName>
    </submittedName>
</protein>
<dbReference type="OrthoDB" id="5593787at2759"/>
<keyword evidence="1" id="KW-0238">DNA-binding</keyword>
<dbReference type="InterPro" id="IPR051491">
    <property type="entry name" value="Recombinase/Transposase-rel"/>
</dbReference>
<dbReference type="InterPro" id="IPR010095">
    <property type="entry name" value="Cas12f1-like_TNB"/>
</dbReference>
<dbReference type="PANTHER" id="PTHR36172">
    <property type="match status" value="1"/>
</dbReference>
<dbReference type="GO" id="GO:0003677">
    <property type="term" value="F:DNA binding"/>
    <property type="evidence" value="ECO:0007669"/>
    <property type="project" value="UniProtKB-KW"/>
</dbReference>
<reference evidence="3" key="1">
    <citation type="submission" date="2021-06" db="EMBL/GenBank/DDBJ databases">
        <authorList>
            <person name="Kallberg Y."/>
            <person name="Tangrot J."/>
            <person name="Rosling A."/>
        </authorList>
    </citation>
    <scope>NUCLEOTIDE SEQUENCE</scope>
    <source>
        <strain evidence="3">AZ414A</strain>
    </source>
</reference>